<reference evidence="2 3" key="1">
    <citation type="submission" date="2020-12" db="EMBL/GenBank/DDBJ databases">
        <title>Olleya sediminilitoris sp. nov., isolated from a tidal flat.</title>
        <authorList>
            <person name="Park S."/>
            <person name="Yoon J.-H."/>
        </authorList>
    </citation>
    <scope>NUCLEOTIDE SEQUENCE [LARGE SCALE GENOMIC DNA]</scope>
    <source>
        <strain evidence="2 3">YSTF-M6</strain>
    </source>
</reference>
<evidence type="ECO:0000256" key="1">
    <source>
        <dbReference type="SAM" id="MobiDB-lite"/>
    </source>
</evidence>
<feature type="compositionally biased region" description="Acidic residues" evidence="1">
    <location>
        <begin position="29"/>
        <end position="69"/>
    </location>
</feature>
<sequence>MKKLLYTFLILFSLSLVVTGCREEKSTEETVEEAIDDVEDGLEDASDEVEDAMDDVEDNIDDTGDDIED</sequence>
<keyword evidence="3" id="KW-1185">Reference proteome</keyword>
<evidence type="ECO:0000313" key="3">
    <source>
        <dbReference type="Proteomes" id="UP000605013"/>
    </source>
</evidence>
<comment type="caution">
    <text evidence="2">The sequence shown here is derived from an EMBL/GenBank/DDBJ whole genome shotgun (WGS) entry which is preliminary data.</text>
</comment>
<feature type="region of interest" description="Disordered" evidence="1">
    <location>
        <begin position="26"/>
        <end position="69"/>
    </location>
</feature>
<dbReference type="EMBL" id="JAEMEF010000009">
    <property type="protein sequence ID" value="MBL7560327.1"/>
    <property type="molecule type" value="Genomic_DNA"/>
</dbReference>
<gene>
    <name evidence="2" type="ORF">JAO71_10995</name>
</gene>
<protein>
    <submittedName>
        <fullName evidence="2">Uncharacterized protein</fullName>
    </submittedName>
</protein>
<evidence type="ECO:0000313" key="2">
    <source>
        <dbReference type="EMBL" id="MBL7560327.1"/>
    </source>
</evidence>
<organism evidence="2 3">
    <name type="scientific">Olleya sediminilitoris</name>
    <dbReference type="NCBI Taxonomy" id="2795739"/>
    <lineage>
        <taxon>Bacteria</taxon>
        <taxon>Pseudomonadati</taxon>
        <taxon>Bacteroidota</taxon>
        <taxon>Flavobacteriia</taxon>
        <taxon>Flavobacteriales</taxon>
        <taxon>Flavobacteriaceae</taxon>
    </lineage>
</organism>
<accession>A0ABS1WMG8</accession>
<dbReference type="RefSeq" id="WP_116822709.1">
    <property type="nucleotide sequence ID" value="NZ_JAEMEF010000009.1"/>
</dbReference>
<dbReference type="Proteomes" id="UP000605013">
    <property type="component" value="Unassembled WGS sequence"/>
</dbReference>
<name>A0ABS1WMG8_9FLAO</name>
<dbReference type="Gene3D" id="1.20.120.20">
    <property type="entry name" value="Apolipoprotein"/>
    <property type="match status" value="1"/>
</dbReference>
<proteinExistence type="predicted"/>
<dbReference type="PROSITE" id="PS51257">
    <property type="entry name" value="PROKAR_LIPOPROTEIN"/>
    <property type="match status" value="1"/>
</dbReference>